<dbReference type="Pfam" id="PF03749">
    <property type="entry name" value="SfsA"/>
    <property type="match status" value="1"/>
</dbReference>
<dbReference type="RefSeq" id="WP_386722100.1">
    <property type="nucleotide sequence ID" value="NZ_JBHRSZ010000006.1"/>
</dbReference>
<feature type="domain" description="Sugar fermentation stimulation protein C-terminal" evidence="2">
    <location>
        <begin position="82"/>
        <end position="220"/>
    </location>
</feature>
<name>A0ABV7HEA2_9GAMM</name>
<evidence type="ECO:0000313" key="5">
    <source>
        <dbReference type="Proteomes" id="UP001595476"/>
    </source>
</evidence>
<dbReference type="NCBIfam" id="TIGR00230">
    <property type="entry name" value="sfsA"/>
    <property type="match status" value="1"/>
</dbReference>
<evidence type="ECO:0000259" key="2">
    <source>
        <dbReference type="Pfam" id="PF03749"/>
    </source>
</evidence>
<dbReference type="InterPro" id="IPR005224">
    <property type="entry name" value="SfsA"/>
</dbReference>
<sequence>MKYSSKLQSGRWLKRYKRFFLDVETEEGVLTIHCPNTGSMKNCGAEGDLVWYSLSDNPKRKLPGTSEIVQVASGHKIGINTHLANKLIKEAVENKVISELTDFSHWKSEVKVGNSRIDLRGQNDAGEFCYVEVKSMTLLESDGLGCFPDAVTERGQKHLKELTELVQSGVHAALVFCVQHTGIERAAPADHIDPEYGRLLREAIKAGVKVLAYQVEFTEDSAEIVKGLPLEVS</sequence>
<proteinExistence type="inferred from homology"/>
<dbReference type="PANTHER" id="PTHR30545:SF2">
    <property type="entry name" value="SUGAR FERMENTATION STIMULATION PROTEIN A"/>
    <property type="match status" value="1"/>
</dbReference>
<comment type="similarity">
    <text evidence="1">Belongs to the SfsA family.</text>
</comment>
<evidence type="ECO:0000256" key="1">
    <source>
        <dbReference type="HAMAP-Rule" id="MF_00095"/>
    </source>
</evidence>
<dbReference type="InterPro" id="IPR040452">
    <property type="entry name" value="SfsA_C"/>
</dbReference>
<protein>
    <recommendedName>
        <fullName evidence="1">Sugar fermentation stimulation protein homolog</fullName>
    </recommendedName>
</protein>
<dbReference type="CDD" id="cd22359">
    <property type="entry name" value="SfsA-like_bacterial"/>
    <property type="match status" value="1"/>
</dbReference>
<dbReference type="EMBL" id="JBHRSZ010000006">
    <property type="protein sequence ID" value="MFC3152205.1"/>
    <property type="molecule type" value="Genomic_DNA"/>
</dbReference>
<feature type="domain" description="SfsA N-terminal OB" evidence="3">
    <location>
        <begin position="13"/>
        <end position="75"/>
    </location>
</feature>
<evidence type="ECO:0000259" key="3">
    <source>
        <dbReference type="Pfam" id="PF17746"/>
    </source>
</evidence>
<gene>
    <name evidence="1 4" type="primary">sfsA</name>
    <name evidence="4" type="ORF">ACFOEK_14300</name>
</gene>
<reference evidence="5" key="1">
    <citation type="journal article" date="2019" name="Int. J. Syst. Evol. Microbiol.">
        <title>The Global Catalogue of Microorganisms (GCM) 10K type strain sequencing project: providing services to taxonomists for standard genome sequencing and annotation.</title>
        <authorList>
            <consortium name="The Broad Institute Genomics Platform"/>
            <consortium name="The Broad Institute Genome Sequencing Center for Infectious Disease"/>
            <person name="Wu L."/>
            <person name="Ma J."/>
        </authorList>
    </citation>
    <scope>NUCLEOTIDE SEQUENCE [LARGE SCALE GENOMIC DNA]</scope>
    <source>
        <strain evidence="5">KCTC 52438</strain>
    </source>
</reference>
<dbReference type="InterPro" id="IPR041465">
    <property type="entry name" value="SfsA_N"/>
</dbReference>
<organism evidence="4 5">
    <name type="scientific">Litoribrevibacter euphylliae</name>
    <dbReference type="NCBI Taxonomy" id="1834034"/>
    <lineage>
        <taxon>Bacteria</taxon>
        <taxon>Pseudomonadati</taxon>
        <taxon>Pseudomonadota</taxon>
        <taxon>Gammaproteobacteria</taxon>
        <taxon>Oceanospirillales</taxon>
        <taxon>Oceanospirillaceae</taxon>
        <taxon>Litoribrevibacter</taxon>
    </lineage>
</organism>
<dbReference type="PANTHER" id="PTHR30545">
    <property type="entry name" value="SUGAR FERMENTATION STIMULATION PROTEIN A"/>
    <property type="match status" value="1"/>
</dbReference>
<dbReference type="Gene3D" id="3.40.1350.60">
    <property type="match status" value="1"/>
</dbReference>
<dbReference type="Gene3D" id="2.40.50.580">
    <property type="match status" value="1"/>
</dbReference>
<comment type="caution">
    <text evidence="4">The sequence shown here is derived from an EMBL/GenBank/DDBJ whole genome shotgun (WGS) entry which is preliminary data.</text>
</comment>
<dbReference type="Proteomes" id="UP001595476">
    <property type="component" value="Unassembled WGS sequence"/>
</dbReference>
<evidence type="ECO:0000313" key="4">
    <source>
        <dbReference type="EMBL" id="MFC3152205.1"/>
    </source>
</evidence>
<dbReference type="HAMAP" id="MF_00095">
    <property type="entry name" value="SfsA"/>
    <property type="match status" value="1"/>
</dbReference>
<keyword evidence="5" id="KW-1185">Reference proteome</keyword>
<dbReference type="Pfam" id="PF17746">
    <property type="entry name" value="SfsA_N"/>
    <property type="match status" value="1"/>
</dbReference>
<accession>A0ABV7HEA2</accession>